<dbReference type="InterPro" id="IPR001482">
    <property type="entry name" value="T2SS/T4SS_dom"/>
</dbReference>
<dbReference type="Pfam" id="PF00437">
    <property type="entry name" value="T2SSE"/>
    <property type="match status" value="1"/>
</dbReference>
<dbReference type="Gene3D" id="3.30.450.90">
    <property type="match status" value="1"/>
</dbReference>
<evidence type="ECO:0000259" key="4">
    <source>
        <dbReference type="PROSITE" id="PS00662"/>
    </source>
</evidence>
<name>A0ABT3X3G0_9BACL</name>
<keyword evidence="2" id="KW-0547">Nucleotide-binding</keyword>
<dbReference type="Gene3D" id="3.40.50.300">
    <property type="entry name" value="P-loop containing nucleotide triphosphate hydrolases"/>
    <property type="match status" value="1"/>
</dbReference>
<dbReference type="PROSITE" id="PS00662">
    <property type="entry name" value="T2SP_E"/>
    <property type="match status" value="1"/>
</dbReference>
<evidence type="ECO:0000313" key="6">
    <source>
        <dbReference type="Proteomes" id="UP001208017"/>
    </source>
</evidence>
<dbReference type="PANTHER" id="PTHR30258:SF3">
    <property type="entry name" value="SLL1921 PROTEIN"/>
    <property type="match status" value="1"/>
</dbReference>
<evidence type="ECO:0000256" key="3">
    <source>
        <dbReference type="ARBA" id="ARBA00022840"/>
    </source>
</evidence>
<dbReference type="Proteomes" id="UP001208017">
    <property type="component" value="Unassembled WGS sequence"/>
</dbReference>
<dbReference type="InterPro" id="IPR027417">
    <property type="entry name" value="P-loop_NTPase"/>
</dbReference>
<proteinExistence type="inferred from homology"/>
<dbReference type="CDD" id="cd01129">
    <property type="entry name" value="PulE-GspE-like"/>
    <property type="match status" value="1"/>
</dbReference>
<dbReference type="EMBL" id="JAPMLT010000010">
    <property type="protein sequence ID" value="MCX7571425.1"/>
    <property type="molecule type" value="Genomic_DNA"/>
</dbReference>
<evidence type="ECO:0000256" key="2">
    <source>
        <dbReference type="ARBA" id="ARBA00022741"/>
    </source>
</evidence>
<comment type="caution">
    <text evidence="5">The sequence shown here is derived from an EMBL/GenBank/DDBJ whole genome shotgun (WGS) entry which is preliminary data.</text>
</comment>
<feature type="domain" description="Bacterial type II secretion system protein E" evidence="4">
    <location>
        <begin position="212"/>
        <end position="226"/>
    </location>
</feature>
<dbReference type="RefSeq" id="WP_267152673.1">
    <property type="nucleotide sequence ID" value="NZ_JAPMLT010000010.1"/>
</dbReference>
<protein>
    <submittedName>
        <fullName evidence="5">GspE/PulE family protein</fullName>
    </submittedName>
</protein>
<comment type="similarity">
    <text evidence="1">Belongs to the GSP E family.</text>
</comment>
<accession>A0ABT3X3G0</accession>
<dbReference type="SUPFAM" id="SSF52540">
    <property type="entry name" value="P-loop containing nucleoside triphosphate hydrolases"/>
    <property type="match status" value="1"/>
</dbReference>
<dbReference type="PANTHER" id="PTHR30258">
    <property type="entry name" value="TYPE II SECRETION SYSTEM PROTEIN GSPE-RELATED"/>
    <property type="match status" value="1"/>
</dbReference>
<reference evidence="5 6" key="1">
    <citation type="submission" date="2022-11" db="EMBL/GenBank/DDBJ databases">
        <title>Study of microbial diversity in lake waters.</title>
        <authorList>
            <person name="Zhang J."/>
        </authorList>
    </citation>
    <scope>NUCLEOTIDE SEQUENCE [LARGE SCALE GENOMIC DNA]</scope>
    <source>
        <strain evidence="5 6">DT12</strain>
    </source>
</reference>
<gene>
    <name evidence="5" type="ORF">OS242_15855</name>
</gene>
<evidence type="ECO:0000256" key="1">
    <source>
        <dbReference type="ARBA" id="ARBA00006611"/>
    </source>
</evidence>
<evidence type="ECO:0000313" key="5">
    <source>
        <dbReference type="EMBL" id="MCX7571425.1"/>
    </source>
</evidence>
<keyword evidence="3" id="KW-0067">ATP-binding</keyword>
<organism evidence="5 6">
    <name type="scientific">Tumebacillus lacus</name>
    <dbReference type="NCBI Taxonomy" id="2995335"/>
    <lineage>
        <taxon>Bacteria</taxon>
        <taxon>Bacillati</taxon>
        <taxon>Bacillota</taxon>
        <taxon>Bacilli</taxon>
        <taxon>Bacillales</taxon>
        <taxon>Alicyclobacillaceae</taxon>
        <taxon>Tumebacillus</taxon>
    </lineage>
</organism>
<keyword evidence="6" id="KW-1185">Reference proteome</keyword>
<sequence>MTITMSKHQEQHTVDPIEPLIRETYSSGASDIHIEPGDQDRYRVRVRLNGQLTEWRAGEGLDQSAVPRVKLMAQMDIAERRLPQDGSFRVELSDGEAVDVRVSSLPTIHGEKLALRLLHNRARPLDELGLDARQRRQFLSWIEARHGMVLVTGPTGSGKTTTLYAALLHRRDASVNLSTLENPVEVKLPGVNQVEIQSRTGLTFAHALRSVLRQDPDVLMIGEIRDLESAEVAARAALTGHLVLSSLHSDSAIGALFRLLELGVEPQVIATSLRGVVGQRLVETKDGGRKAVFELLPISESIRSGLLNKVDAKELIHRARRDGTRLLPDVLSEWLDRDLIDEEVYDRLLGERVE</sequence>